<dbReference type="AlphaFoldDB" id="A0AAV2YXI1"/>
<dbReference type="Proteomes" id="UP001146120">
    <property type="component" value="Unassembled WGS sequence"/>
</dbReference>
<reference evidence="1" key="1">
    <citation type="submission" date="2022-11" db="EMBL/GenBank/DDBJ databases">
        <authorList>
            <person name="Morgan W.R."/>
            <person name="Tartar A."/>
        </authorList>
    </citation>
    <scope>NUCLEOTIDE SEQUENCE</scope>
    <source>
        <strain evidence="1">ARSEF 373</strain>
    </source>
</reference>
<evidence type="ECO:0000313" key="2">
    <source>
        <dbReference type="Proteomes" id="UP001146120"/>
    </source>
</evidence>
<evidence type="ECO:0000313" key="1">
    <source>
        <dbReference type="EMBL" id="DAZ98113.1"/>
    </source>
</evidence>
<organism evidence="1 2">
    <name type="scientific">Lagenidium giganteum</name>
    <dbReference type="NCBI Taxonomy" id="4803"/>
    <lineage>
        <taxon>Eukaryota</taxon>
        <taxon>Sar</taxon>
        <taxon>Stramenopiles</taxon>
        <taxon>Oomycota</taxon>
        <taxon>Peronosporomycetes</taxon>
        <taxon>Pythiales</taxon>
        <taxon>Pythiaceae</taxon>
    </lineage>
</organism>
<comment type="caution">
    <text evidence="1">The sequence shown here is derived from an EMBL/GenBank/DDBJ whole genome shotgun (WGS) entry which is preliminary data.</text>
</comment>
<accession>A0AAV2YXI1</accession>
<reference evidence="1" key="2">
    <citation type="journal article" date="2023" name="Microbiol Resour">
        <title>Decontamination and Annotation of the Draft Genome Sequence of the Oomycete Lagenidium giganteum ARSEF 373.</title>
        <authorList>
            <person name="Morgan W.R."/>
            <person name="Tartar A."/>
        </authorList>
    </citation>
    <scope>NUCLEOTIDE SEQUENCE</scope>
    <source>
        <strain evidence="1">ARSEF 373</strain>
    </source>
</reference>
<dbReference type="EMBL" id="DAKRPA010000115">
    <property type="protein sequence ID" value="DAZ98113.1"/>
    <property type="molecule type" value="Genomic_DNA"/>
</dbReference>
<proteinExistence type="predicted"/>
<protein>
    <recommendedName>
        <fullName evidence="3">Polyprotein</fullName>
    </recommendedName>
</protein>
<keyword evidence="2" id="KW-1185">Reference proteome</keyword>
<name>A0AAV2YXI1_9STRA</name>
<sequence length="124" mass="14124">MIRNARSAAEAWHTLKEFCVKSNLHNRVQLRKQLHEFRMGSGDYLMEHFMRFDDNCLKLAAVGDEVADDEKLVILLGSLSSDYDSMVKIIEAKGSVNVFEAKELLHREFESICHDLARSLAPAT</sequence>
<dbReference type="Pfam" id="PF14223">
    <property type="entry name" value="Retrotran_gag_2"/>
    <property type="match status" value="1"/>
</dbReference>
<gene>
    <name evidence="1" type="ORF">N0F65_003099</name>
</gene>
<evidence type="ECO:0008006" key="3">
    <source>
        <dbReference type="Google" id="ProtNLM"/>
    </source>
</evidence>